<feature type="transmembrane region" description="Helical" evidence="2">
    <location>
        <begin position="82"/>
        <end position="109"/>
    </location>
</feature>
<evidence type="ECO:0000256" key="1">
    <source>
        <dbReference type="SAM" id="MobiDB-lite"/>
    </source>
</evidence>
<reference evidence="3 4" key="1">
    <citation type="journal article" date="2013" name="Int. J. Syst. Evol. Microbiol.">
        <title>Ilumatobacter nonamiense sp. nov. and Ilumatobacter coccineum sp. nov., isolated from seashore sand.</title>
        <authorList>
            <person name="Matsumoto A."/>
            <person name="Kasai H."/>
            <person name="Matsuo Y."/>
            <person name="Shizuri Y."/>
            <person name="Ichikawa N."/>
            <person name="Fujita N."/>
            <person name="Omura S."/>
            <person name="Takahashi Y."/>
        </authorList>
    </citation>
    <scope>NUCLEOTIDE SEQUENCE [LARGE SCALE GENOMIC DNA]</scope>
    <source>
        <strain evidence="4">NBRC 103263 / KCTC 29153 / YM16-304</strain>
    </source>
</reference>
<feature type="transmembrane region" description="Helical" evidence="2">
    <location>
        <begin position="116"/>
        <end position="135"/>
    </location>
</feature>
<dbReference type="AlphaFoldDB" id="A0A6C7EJW0"/>
<accession>A0A6C7EJW0</accession>
<dbReference type="Proteomes" id="UP000011863">
    <property type="component" value="Chromosome"/>
</dbReference>
<keyword evidence="4" id="KW-1185">Reference proteome</keyword>
<feature type="region of interest" description="Disordered" evidence="1">
    <location>
        <begin position="1"/>
        <end position="24"/>
    </location>
</feature>
<name>A0A6C7EJW0_ILUCY</name>
<organism evidence="3 4">
    <name type="scientific">Ilumatobacter coccineus (strain NBRC 103263 / KCTC 29153 / YM16-304)</name>
    <dbReference type="NCBI Taxonomy" id="1313172"/>
    <lineage>
        <taxon>Bacteria</taxon>
        <taxon>Bacillati</taxon>
        <taxon>Actinomycetota</taxon>
        <taxon>Acidimicrobiia</taxon>
        <taxon>Acidimicrobiales</taxon>
        <taxon>Ilumatobacteraceae</taxon>
        <taxon>Ilumatobacter</taxon>
    </lineage>
</organism>
<evidence type="ECO:0000256" key="2">
    <source>
        <dbReference type="SAM" id="Phobius"/>
    </source>
</evidence>
<feature type="transmembrane region" description="Helical" evidence="2">
    <location>
        <begin position="141"/>
        <end position="160"/>
    </location>
</feature>
<keyword evidence="2" id="KW-0812">Transmembrane</keyword>
<keyword evidence="2" id="KW-1133">Transmembrane helix</keyword>
<gene>
    <name evidence="3" type="ORF">YM304_39220</name>
</gene>
<protein>
    <submittedName>
        <fullName evidence="3">Uncharacterized protein</fullName>
    </submittedName>
</protein>
<keyword evidence="2" id="KW-0472">Membrane</keyword>
<proteinExistence type="predicted"/>
<evidence type="ECO:0000313" key="3">
    <source>
        <dbReference type="EMBL" id="BAN04236.1"/>
    </source>
</evidence>
<dbReference type="EMBL" id="AP012057">
    <property type="protein sequence ID" value="BAN04236.1"/>
    <property type="molecule type" value="Genomic_DNA"/>
</dbReference>
<evidence type="ECO:0000313" key="4">
    <source>
        <dbReference type="Proteomes" id="UP000011863"/>
    </source>
</evidence>
<sequence length="163" mass="16118">MQPPPDPFAAPASPPSMPQPPTAPVGYQPYPVGGAHTMAQPAKSGKLLAGGIVAVVLAAFTILVGLVIALLGDAINDIASDFGNAVVLIGMVVAALGGFGLAAGIGAIMRRSWGRICSIVYGSINGVLAVLGLASEPDGSSVVYLAMSVAIVVLCALGPATRS</sequence>
<feature type="compositionally biased region" description="Pro residues" evidence="1">
    <location>
        <begin position="1"/>
        <end position="23"/>
    </location>
</feature>
<dbReference type="KEGG" id="aym:YM304_39220"/>
<feature type="transmembrane region" description="Helical" evidence="2">
    <location>
        <begin position="47"/>
        <end position="70"/>
    </location>
</feature>